<sequence>MAKNGTGTENDFGGRDGEREGIPVPAPLTPLGPEGKGDSKNLSREMLLLEGGASDSAEQVGWRVDKGGSCGDAESMEGSDYGRNLVWYQMQEALSAVTLHLWPLPPASCSTFFSGYTDTHRQNSMNRPVTPPSCRPSPLPLTS</sequence>
<feature type="compositionally biased region" description="Basic and acidic residues" evidence="1">
    <location>
        <begin position="12"/>
        <end position="21"/>
    </location>
</feature>
<feature type="compositionally biased region" description="Pro residues" evidence="1">
    <location>
        <begin position="129"/>
        <end position="143"/>
    </location>
</feature>
<feature type="region of interest" description="Disordered" evidence="1">
    <location>
        <begin position="121"/>
        <end position="143"/>
    </location>
</feature>
<protein>
    <submittedName>
        <fullName evidence="2">Uncharacterized protein</fullName>
    </submittedName>
</protein>
<gene>
    <name evidence="2" type="ORF">PIB30_034993</name>
</gene>
<evidence type="ECO:0000313" key="2">
    <source>
        <dbReference type="EMBL" id="MED6121944.1"/>
    </source>
</evidence>
<name>A0ABU6RD27_9FABA</name>
<accession>A0ABU6RD27</accession>
<dbReference type="Proteomes" id="UP001341840">
    <property type="component" value="Unassembled WGS sequence"/>
</dbReference>
<comment type="caution">
    <text evidence="2">The sequence shown here is derived from an EMBL/GenBank/DDBJ whole genome shotgun (WGS) entry which is preliminary data.</text>
</comment>
<evidence type="ECO:0000256" key="1">
    <source>
        <dbReference type="SAM" id="MobiDB-lite"/>
    </source>
</evidence>
<reference evidence="2 3" key="1">
    <citation type="journal article" date="2023" name="Plants (Basel)">
        <title>Bridging the Gap: Combining Genomics and Transcriptomics Approaches to Understand Stylosanthes scabra, an Orphan Legume from the Brazilian Caatinga.</title>
        <authorList>
            <person name="Ferreira-Neto J.R.C."/>
            <person name="da Silva M.D."/>
            <person name="Binneck E."/>
            <person name="de Melo N.F."/>
            <person name="da Silva R.H."/>
            <person name="de Melo A.L.T.M."/>
            <person name="Pandolfi V."/>
            <person name="Bustamante F.O."/>
            <person name="Brasileiro-Vidal A.C."/>
            <person name="Benko-Iseppon A.M."/>
        </authorList>
    </citation>
    <scope>NUCLEOTIDE SEQUENCE [LARGE SCALE GENOMIC DNA]</scope>
    <source>
        <tissue evidence="2">Leaves</tissue>
    </source>
</reference>
<dbReference type="EMBL" id="JASCZI010030373">
    <property type="protein sequence ID" value="MED6121944.1"/>
    <property type="molecule type" value="Genomic_DNA"/>
</dbReference>
<proteinExistence type="predicted"/>
<organism evidence="2 3">
    <name type="scientific">Stylosanthes scabra</name>
    <dbReference type="NCBI Taxonomy" id="79078"/>
    <lineage>
        <taxon>Eukaryota</taxon>
        <taxon>Viridiplantae</taxon>
        <taxon>Streptophyta</taxon>
        <taxon>Embryophyta</taxon>
        <taxon>Tracheophyta</taxon>
        <taxon>Spermatophyta</taxon>
        <taxon>Magnoliopsida</taxon>
        <taxon>eudicotyledons</taxon>
        <taxon>Gunneridae</taxon>
        <taxon>Pentapetalae</taxon>
        <taxon>rosids</taxon>
        <taxon>fabids</taxon>
        <taxon>Fabales</taxon>
        <taxon>Fabaceae</taxon>
        <taxon>Papilionoideae</taxon>
        <taxon>50 kb inversion clade</taxon>
        <taxon>dalbergioids sensu lato</taxon>
        <taxon>Dalbergieae</taxon>
        <taxon>Pterocarpus clade</taxon>
        <taxon>Stylosanthes</taxon>
    </lineage>
</organism>
<feature type="region of interest" description="Disordered" evidence="1">
    <location>
        <begin position="1"/>
        <end position="43"/>
    </location>
</feature>
<keyword evidence="3" id="KW-1185">Reference proteome</keyword>
<evidence type="ECO:0000313" key="3">
    <source>
        <dbReference type="Proteomes" id="UP001341840"/>
    </source>
</evidence>